<reference evidence="3" key="1">
    <citation type="journal article" date="2020" name="bioRxiv">
        <title>Hybrid origin of Populus tomentosa Carr. identified through genome sequencing and phylogenomic analysis.</title>
        <authorList>
            <person name="An X."/>
            <person name="Gao K."/>
            <person name="Chen Z."/>
            <person name="Li J."/>
            <person name="Yang X."/>
            <person name="Yang X."/>
            <person name="Zhou J."/>
            <person name="Guo T."/>
            <person name="Zhao T."/>
            <person name="Huang S."/>
            <person name="Miao D."/>
            <person name="Khan W.U."/>
            <person name="Rao P."/>
            <person name="Ye M."/>
            <person name="Lei B."/>
            <person name="Liao W."/>
            <person name="Wang J."/>
            <person name="Ji L."/>
            <person name="Li Y."/>
            <person name="Guo B."/>
            <person name="Mustafa N.S."/>
            <person name="Li S."/>
            <person name="Yun Q."/>
            <person name="Keller S.R."/>
            <person name="Mao J."/>
            <person name="Zhang R."/>
            <person name="Strauss S.H."/>
        </authorList>
    </citation>
    <scope>NUCLEOTIDE SEQUENCE</scope>
    <source>
        <strain evidence="3">GM15</strain>
        <tissue evidence="3">Leaf</tissue>
    </source>
</reference>
<dbReference type="EMBL" id="JAAWWB010000009">
    <property type="protein sequence ID" value="KAG6775656.1"/>
    <property type="molecule type" value="Genomic_DNA"/>
</dbReference>
<dbReference type="PANTHER" id="PTHR21450">
    <property type="entry name" value="PROTEIN ALTERED PHOSPHATE STARVATION RESPONSE 1"/>
    <property type="match status" value="1"/>
</dbReference>
<evidence type="ECO:0000313" key="3">
    <source>
        <dbReference type="EMBL" id="KAG6775656.1"/>
    </source>
</evidence>
<feature type="domain" description="DUF632" evidence="1">
    <location>
        <begin position="278"/>
        <end position="600"/>
    </location>
</feature>
<gene>
    <name evidence="3" type="ORF">POTOM_019145</name>
</gene>
<organism evidence="3 4">
    <name type="scientific">Populus tomentosa</name>
    <name type="common">Chinese white poplar</name>
    <dbReference type="NCBI Taxonomy" id="118781"/>
    <lineage>
        <taxon>Eukaryota</taxon>
        <taxon>Viridiplantae</taxon>
        <taxon>Streptophyta</taxon>
        <taxon>Embryophyta</taxon>
        <taxon>Tracheophyta</taxon>
        <taxon>Spermatophyta</taxon>
        <taxon>Magnoliopsida</taxon>
        <taxon>eudicotyledons</taxon>
        <taxon>Gunneridae</taxon>
        <taxon>Pentapetalae</taxon>
        <taxon>rosids</taxon>
        <taxon>fabids</taxon>
        <taxon>Malpighiales</taxon>
        <taxon>Salicaceae</taxon>
        <taxon>Saliceae</taxon>
        <taxon>Populus</taxon>
    </lineage>
</organism>
<sequence>MGCAVSKQDEEDNVVSLCRERKRLLKFAVERRYAFAEAQCKYNQSLYGVAMALRLFVARHSSSNSPFLITFPSTSSTNDPKETLICNSNFHQQRPTEATHATISCQDSVSKVSLVSPKLETQKQEVVQECSDSEDFEEESDSEDGGGVCSHFYGNEDGEGVCDHFYDEASPLMPSSERGFGWDFFNPFDEVRTEVANGFCQGSDEDFRVVREKEGIPELEEVNERVKSETEQVDMKIGDVGCKESGVSDVKSGDSANVELGESKGLRVIDTPTKGRELLEALKDIEDHFVKAYDSGMEISRMLEANRVQFLSGLDEIKESSNKLARSITWSRSLSSRSSSSKSLLSSSSVSSSMWTELKSDLFDDYGMDAGSHSLTLGRLYAWEKKLYEEVKAGEQTRKLYVRKCSRLRNQGTSEEGLHVIDKSCAEANDLHSRISVALRSVESISDRIQKLRDEELEPQLVELLHGLMRNWKMMLESHETQNRVMLEVKYFNSPANGKFSNDSHRLATLQLEAELDNWHSSFTAYVSTQKAYIEALGGWLSQFVSPKVEFCSSGSSLVRPYRINWPPLLVTCHDWLACLDKLPRKTVTCAMKSFGKDIHALWNQQGEEQQQKRKVDGLAKELDRRTLAFQRAERRILESTISEQESKLTARNSIEYIAERQNQLEMFRKRLDEEQGKHLASMQETHGITINGFQRGFSSVFESLAEFSKATVKMYSELVTYMKNAKAEENNDSNISYKEEMGSQAPSCKA</sequence>
<dbReference type="OrthoDB" id="1893612at2759"/>
<protein>
    <recommendedName>
        <fullName evidence="5">DUF632 domain-containing protein</fullName>
    </recommendedName>
</protein>
<evidence type="ECO:0000259" key="2">
    <source>
        <dbReference type="Pfam" id="PF04783"/>
    </source>
</evidence>
<comment type="caution">
    <text evidence="3">The sequence shown here is derived from an EMBL/GenBank/DDBJ whole genome shotgun (WGS) entry which is preliminary data.</text>
</comment>
<dbReference type="Proteomes" id="UP000886885">
    <property type="component" value="Chromosome 5A"/>
</dbReference>
<dbReference type="AlphaFoldDB" id="A0A8X8CTY3"/>
<evidence type="ECO:0000259" key="1">
    <source>
        <dbReference type="Pfam" id="PF04782"/>
    </source>
</evidence>
<feature type="domain" description="DUF630" evidence="2">
    <location>
        <begin position="1"/>
        <end position="60"/>
    </location>
</feature>
<dbReference type="InterPro" id="IPR006868">
    <property type="entry name" value="DUF630"/>
</dbReference>
<dbReference type="PANTHER" id="PTHR21450:SF34">
    <property type="entry name" value="DUF632 DOMAIN-CONTAINING PROTEIN"/>
    <property type="match status" value="1"/>
</dbReference>
<dbReference type="Pfam" id="PF04782">
    <property type="entry name" value="DUF632"/>
    <property type="match status" value="1"/>
</dbReference>
<accession>A0A8X8CTY3</accession>
<name>A0A8X8CTY3_POPTO</name>
<evidence type="ECO:0008006" key="5">
    <source>
        <dbReference type="Google" id="ProtNLM"/>
    </source>
</evidence>
<proteinExistence type="predicted"/>
<evidence type="ECO:0000313" key="4">
    <source>
        <dbReference type="Proteomes" id="UP000886885"/>
    </source>
</evidence>
<dbReference type="Pfam" id="PF04783">
    <property type="entry name" value="DUF630"/>
    <property type="match status" value="1"/>
</dbReference>
<dbReference type="InterPro" id="IPR006867">
    <property type="entry name" value="DUF632"/>
</dbReference>
<keyword evidence="4" id="KW-1185">Reference proteome</keyword>